<reference evidence="2 3" key="1">
    <citation type="journal article" date="2006" name="Proc. Natl. Acad. Sci. U.S.A.">
        <title>Burkholderia xenovorans LB400 harbors a multi-replicon, 9.73-Mbp genome shaped for versatility.</title>
        <authorList>
            <person name="Chain P.S."/>
            <person name="Denef V.J."/>
            <person name="Konstantinidis K.T."/>
            <person name="Vergez L.M."/>
            <person name="Agullo L."/>
            <person name="Reyes V.L."/>
            <person name="Hauser L."/>
            <person name="Cordova M."/>
            <person name="Gomez L."/>
            <person name="Gonzalez M."/>
            <person name="Land M."/>
            <person name="Lao V."/>
            <person name="Larimer F."/>
            <person name="LiPuma J.J."/>
            <person name="Mahenthiralingam E."/>
            <person name="Malfatti S.A."/>
            <person name="Marx C.J."/>
            <person name="Parnell J.J."/>
            <person name="Ramette A."/>
            <person name="Richardson P."/>
            <person name="Seeger M."/>
            <person name="Smith D."/>
            <person name="Spilker T."/>
            <person name="Sul W.J."/>
            <person name="Tsoi T.V."/>
            <person name="Ulrich L.E."/>
            <person name="Zhulin I.B."/>
            <person name="Tiedje J.M."/>
        </authorList>
    </citation>
    <scope>NUCLEOTIDE SEQUENCE [LARGE SCALE GENOMIC DNA]</scope>
    <source>
        <strain evidence="2 3">LB400</strain>
    </source>
</reference>
<accession>Q13Y84</accession>
<gene>
    <name evidence="2" type="ORF">Bxe_A2011</name>
</gene>
<proteinExistence type="predicted"/>
<evidence type="ECO:0000313" key="3">
    <source>
        <dbReference type="Proteomes" id="UP000001817"/>
    </source>
</evidence>
<dbReference type="AlphaFoldDB" id="Q13Y84"/>
<organism evidence="2 3">
    <name type="scientific">Paraburkholderia xenovorans (strain LB400)</name>
    <dbReference type="NCBI Taxonomy" id="266265"/>
    <lineage>
        <taxon>Bacteria</taxon>
        <taxon>Pseudomonadati</taxon>
        <taxon>Pseudomonadota</taxon>
        <taxon>Betaproteobacteria</taxon>
        <taxon>Burkholderiales</taxon>
        <taxon>Burkholderiaceae</taxon>
        <taxon>Paraburkholderia</taxon>
    </lineage>
</organism>
<sequence>MRVGTVQVQTRHAGVSLMAHRIMRPGLRLAATVMSSSQERNMSDTKEHVNGKPADIEHPQPAVHSDNEKSKLPERDDEGRTESPADHPGKKPGEGEPSVS</sequence>
<name>Q13Y84_PARXL</name>
<feature type="compositionally biased region" description="Basic and acidic residues" evidence="1">
    <location>
        <begin position="41"/>
        <end position="58"/>
    </location>
</feature>
<keyword evidence="3" id="KW-1185">Reference proteome</keyword>
<dbReference type="KEGG" id="bxe:Bxe_A2011"/>
<dbReference type="Proteomes" id="UP000001817">
    <property type="component" value="Chromosome 1"/>
</dbReference>
<dbReference type="EMBL" id="CP000270">
    <property type="protein sequence ID" value="ABE30955.1"/>
    <property type="molecule type" value="Genomic_DNA"/>
</dbReference>
<feature type="region of interest" description="Disordered" evidence="1">
    <location>
        <begin position="31"/>
        <end position="100"/>
    </location>
</feature>
<protein>
    <submittedName>
        <fullName evidence="2">Uncharacterized protein</fullName>
    </submittedName>
</protein>
<dbReference type="eggNOG" id="ENOG50317JR">
    <property type="taxonomic scope" value="Bacteria"/>
</dbReference>
<evidence type="ECO:0000256" key="1">
    <source>
        <dbReference type="SAM" id="MobiDB-lite"/>
    </source>
</evidence>
<feature type="compositionally biased region" description="Basic and acidic residues" evidence="1">
    <location>
        <begin position="65"/>
        <end position="94"/>
    </location>
</feature>
<evidence type="ECO:0000313" key="2">
    <source>
        <dbReference type="EMBL" id="ABE30955.1"/>
    </source>
</evidence>